<gene>
    <name evidence="1" type="ORF">SAMN05216474_2619</name>
</gene>
<dbReference type="OrthoDB" id="271821at2"/>
<dbReference type="EMBL" id="FPAS01000005">
    <property type="protein sequence ID" value="SFT84125.1"/>
    <property type="molecule type" value="Genomic_DNA"/>
</dbReference>
<sequence>MKDSNLSYVDWVELMFLSTYGKKPLSVNEITRVSRQSRYDTVAYALKKIRQLLMVTNQKLPTDYVSELFLVEPDSENQSNSIDRPNLPKSLFIHISKSKKKGNDKIHFSLNLMDKKALITKLETGINKLPKIFPIVNTESTDKIVKLSVMWEKKLKENFIKNVKGTYHNISLIYLKGMLAEYAFKYNYRKENRDKLMVFLDLIAKSLGQNSA</sequence>
<name>A0A1I7BAA0_9FLAO</name>
<protein>
    <submittedName>
        <fullName evidence="1">Uncharacterized protein</fullName>
    </submittedName>
</protein>
<keyword evidence="2" id="KW-1185">Reference proteome</keyword>
<proteinExistence type="predicted"/>
<dbReference type="Proteomes" id="UP000236454">
    <property type="component" value="Unassembled WGS sequence"/>
</dbReference>
<evidence type="ECO:0000313" key="2">
    <source>
        <dbReference type="Proteomes" id="UP000236454"/>
    </source>
</evidence>
<dbReference type="RefSeq" id="WP_139230373.1">
    <property type="nucleotide sequence ID" value="NZ_FPAS01000005.1"/>
</dbReference>
<evidence type="ECO:0000313" key="1">
    <source>
        <dbReference type="EMBL" id="SFT84125.1"/>
    </source>
</evidence>
<reference evidence="1 2" key="1">
    <citation type="submission" date="2016-10" db="EMBL/GenBank/DDBJ databases">
        <authorList>
            <person name="de Groot N.N."/>
        </authorList>
    </citation>
    <scope>NUCLEOTIDE SEQUENCE [LARGE SCALE GENOMIC DNA]</scope>
    <source>
        <strain evidence="1 2">CGMCC 1.7005</strain>
    </source>
</reference>
<accession>A0A1I7BAA0</accession>
<organism evidence="1 2">
    <name type="scientific">Lishizhenia tianjinensis</name>
    <dbReference type="NCBI Taxonomy" id="477690"/>
    <lineage>
        <taxon>Bacteria</taxon>
        <taxon>Pseudomonadati</taxon>
        <taxon>Bacteroidota</taxon>
        <taxon>Flavobacteriia</taxon>
        <taxon>Flavobacteriales</taxon>
        <taxon>Crocinitomicaceae</taxon>
        <taxon>Lishizhenia</taxon>
    </lineage>
</organism>
<dbReference type="STRING" id="477690.SAMN05216474_2619"/>
<dbReference type="AlphaFoldDB" id="A0A1I7BAA0"/>